<dbReference type="InterPro" id="IPR036709">
    <property type="entry name" value="Autotransporte_beta_dom_sf"/>
</dbReference>
<accession>A0A7X3SQY9</accession>
<dbReference type="InterPro" id="IPR011050">
    <property type="entry name" value="Pectin_lyase_fold/virulence"/>
</dbReference>
<keyword evidence="1" id="KW-0732">Signal</keyword>
<dbReference type="GO" id="GO:0019867">
    <property type="term" value="C:outer membrane"/>
    <property type="evidence" value="ECO:0007669"/>
    <property type="project" value="InterPro"/>
</dbReference>
<dbReference type="AlphaFoldDB" id="A0A7X3SQY9"/>
<reference evidence="3 4" key="2">
    <citation type="submission" date="2020-01" db="EMBL/GenBank/DDBJ databases">
        <title>Microvirga sp. nov., an arsenate reduction bacterium isolated from Tibet hotspring sediments.</title>
        <authorList>
            <person name="Xian W.-D."/>
            <person name="Li W.-J."/>
        </authorList>
    </citation>
    <scope>NUCLEOTIDE SEQUENCE [LARGE SCALE GENOMIC DNA]</scope>
    <source>
        <strain evidence="3 4">KCTC 23863</strain>
    </source>
</reference>
<protein>
    <submittedName>
        <fullName evidence="3">Autotransporter domain-containing protein</fullName>
    </submittedName>
</protein>
<name>A0A7X3SQY9_9HYPH</name>
<dbReference type="OrthoDB" id="7195851at2"/>
<evidence type="ECO:0000259" key="2">
    <source>
        <dbReference type="PROSITE" id="PS51208"/>
    </source>
</evidence>
<sequence>MTGGNIGTASPLGSVVFGGAGFSTLRHDINASAATGSGVLIANPDTTLRIGMSGMTITGPFTNLATLDLNANAFTVAGDISGSGTITNSSAAPGTLIVSNSGQASDSLFTGTIKDGATLGAVALRLGLGSRSLTLSGTNTYSGGTEITSGTLVGSAASFGSGAINNSGTLIVDQTGSGTMANAVDGTGTVGGIVAGSGTTVAPGNSIGTLRASGNVSFGAGSIYHVETNATGQSDLLEAAGTATLTGGTVNVLAEAGSYRLPTSYTILTAAGGRSGTFCGRQLQLCVSQSHLSYTANNVSLTLTRKTDPSEPTPPPVAFNSVAESSSQYRVADAVEALGSGASLFDAGIGQSVEGARQAFDALSGEAHASGAATGYTNAQQVQGSLLGRLRQPLGSAITVPAAFAAELSRAQPVLVTVSTFDPRRVALWGEGFGSWGKLDSNGNAARMDTSTGGFILGADATINQTYRIGLAGGFTRTAFDSDGRLTSGSNESIFGSLYGSAAWGGLNLRLGTSLAANDIDISRRVVFPGFAEQTSASYDGWTAQAFGEVGYRFRVGLATLEPFAGASILRLHTDDFIEEGGTAALTGYAQTYDLGTTTLGLRMETQVSAEIPLIMRGMVGWRHAYGDVEPSALVAFNGGVSAFLVSGAPIDRNALVTEAGLNWQATRDISLGVSYEGQVGANAREHAVKGNFIWKF</sequence>
<dbReference type="Pfam" id="PF03797">
    <property type="entry name" value="Autotransporter"/>
    <property type="match status" value="1"/>
</dbReference>
<dbReference type="SUPFAM" id="SSF103515">
    <property type="entry name" value="Autotransporter"/>
    <property type="match status" value="1"/>
</dbReference>
<dbReference type="Proteomes" id="UP000436483">
    <property type="component" value="Unassembled WGS sequence"/>
</dbReference>
<keyword evidence="4" id="KW-1185">Reference proteome</keyword>
<dbReference type="Gene3D" id="2.40.128.130">
    <property type="entry name" value="Autotransporter beta-domain"/>
    <property type="match status" value="1"/>
</dbReference>
<dbReference type="InterPro" id="IPR005546">
    <property type="entry name" value="Autotransporte_beta"/>
</dbReference>
<evidence type="ECO:0000313" key="3">
    <source>
        <dbReference type="EMBL" id="MXQ14046.1"/>
    </source>
</evidence>
<evidence type="ECO:0000313" key="4">
    <source>
        <dbReference type="Proteomes" id="UP000436483"/>
    </source>
</evidence>
<evidence type="ECO:0000256" key="1">
    <source>
        <dbReference type="ARBA" id="ARBA00022729"/>
    </source>
</evidence>
<dbReference type="PROSITE" id="PS51208">
    <property type="entry name" value="AUTOTRANSPORTER"/>
    <property type="match status" value="1"/>
</dbReference>
<dbReference type="EMBL" id="WURB01000025">
    <property type="protein sequence ID" value="MXQ14046.1"/>
    <property type="molecule type" value="Genomic_DNA"/>
</dbReference>
<comment type="caution">
    <text evidence="3">The sequence shown here is derived from an EMBL/GenBank/DDBJ whole genome shotgun (WGS) entry which is preliminary data.</text>
</comment>
<dbReference type="SMART" id="SM00869">
    <property type="entry name" value="Autotransporter"/>
    <property type="match status" value="1"/>
</dbReference>
<reference evidence="3 4" key="1">
    <citation type="submission" date="2019-12" db="EMBL/GenBank/DDBJ databases">
        <authorList>
            <person name="Yuan C.-G."/>
        </authorList>
    </citation>
    <scope>NUCLEOTIDE SEQUENCE [LARGE SCALE GENOMIC DNA]</scope>
    <source>
        <strain evidence="3 4">KCTC 23863</strain>
    </source>
</reference>
<feature type="domain" description="Autotransporter" evidence="2">
    <location>
        <begin position="421"/>
        <end position="697"/>
    </location>
</feature>
<dbReference type="InterPro" id="IPR013425">
    <property type="entry name" value="Autotrns_rpt"/>
</dbReference>
<gene>
    <name evidence="3" type="ORF">GR328_21815</name>
</gene>
<dbReference type="RefSeq" id="WP_160887604.1">
    <property type="nucleotide sequence ID" value="NZ_WURB01000025.1"/>
</dbReference>
<dbReference type="InterPro" id="IPR006315">
    <property type="entry name" value="OM_autotransptr_brl_dom"/>
</dbReference>
<dbReference type="NCBIfam" id="TIGR01414">
    <property type="entry name" value="autotrans_barl"/>
    <property type="match status" value="1"/>
</dbReference>
<organism evidence="3 4">
    <name type="scientific">Microvirga makkahensis</name>
    <dbReference type="NCBI Taxonomy" id="1128670"/>
    <lineage>
        <taxon>Bacteria</taxon>
        <taxon>Pseudomonadati</taxon>
        <taxon>Pseudomonadota</taxon>
        <taxon>Alphaproteobacteria</taxon>
        <taxon>Hyphomicrobiales</taxon>
        <taxon>Methylobacteriaceae</taxon>
        <taxon>Microvirga</taxon>
    </lineage>
</organism>
<dbReference type="NCBIfam" id="TIGR02601">
    <property type="entry name" value="autotrns_rpt"/>
    <property type="match status" value="1"/>
</dbReference>
<proteinExistence type="predicted"/>
<dbReference type="Pfam" id="PF12951">
    <property type="entry name" value="PATR"/>
    <property type="match status" value="1"/>
</dbReference>
<dbReference type="SUPFAM" id="SSF51126">
    <property type="entry name" value="Pectin lyase-like"/>
    <property type="match status" value="1"/>
</dbReference>